<accession>A0ABP9MJM8</accession>
<organism evidence="2 3">
    <name type="scientific">Microbacterium yannicii</name>
    <dbReference type="NCBI Taxonomy" id="671622"/>
    <lineage>
        <taxon>Bacteria</taxon>
        <taxon>Bacillati</taxon>
        <taxon>Actinomycetota</taxon>
        <taxon>Actinomycetes</taxon>
        <taxon>Micrococcales</taxon>
        <taxon>Microbacteriaceae</taxon>
        <taxon>Microbacterium</taxon>
    </lineage>
</organism>
<sequence length="142" mass="15745">MDEDGSLWQPAEATFGPGVHRRNERFPRHPVSLTIQARTMVRLDDSGLRRLLYAQRGALFPAVFVQGGRWTEPGTKMVDGLNVSVNSAAPKDPSFYSGTMPVSAGDPAESVDLKWYVWDEAPDSVRDRIFRDVRAAIGRAEA</sequence>
<protein>
    <submittedName>
        <fullName evidence="2">Uncharacterized protein</fullName>
    </submittedName>
</protein>
<gene>
    <name evidence="2" type="ORF">GCM10025760_29640</name>
</gene>
<keyword evidence="3" id="KW-1185">Reference proteome</keyword>
<evidence type="ECO:0000313" key="3">
    <source>
        <dbReference type="Proteomes" id="UP001501407"/>
    </source>
</evidence>
<comment type="caution">
    <text evidence="2">The sequence shown here is derived from an EMBL/GenBank/DDBJ whole genome shotgun (WGS) entry which is preliminary data.</text>
</comment>
<dbReference type="Proteomes" id="UP001501407">
    <property type="component" value="Unassembled WGS sequence"/>
</dbReference>
<name>A0ABP9MJM8_9MICO</name>
<dbReference type="EMBL" id="BAABKZ010000002">
    <property type="protein sequence ID" value="GAA5096303.1"/>
    <property type="molecule type" value="Genomic_DNA"/>
</dbReference>
<feature type="region of interest" description="Disordered" evidence="1">
    <location>
        <begin position="1"/>
        <end position="23"/>
    </location>
</feature>
<reference evidence="3" key="1">
    <citation type="journal article" date="2019" name="Int. J. Syst. Evol. Microbiol.">
        <title>The Global Catalogue of Microorganisms (GCM) 10K type strain sequencing project: providing services to taxonomists for standard genome sequencing and annotation.</title>
        <authorList>
            <consortium name="The Broad Institute Genomics Platform"/>
            <consortium name="The Broad Institute Genome Sequencing Center for Infectious Disease"/>
            <person name="Wu L."/>
            <person name="Ma J."/>
        </authorList>
    </citation>
    <scope>NUCLEOTIDE SEQUENCE [LARGE SCALE GENOMIC DNA]</scope>
    <source>
        <strain evidence="3">JCM 18959</strain>
    </source>
</reference>
<proteinExistence type="predicted"/>
<evidence type="ECO:0000313" key="2">
    <source>
        <dbReference type="EMBL" id="GAA5096303.1"/>
    </source>
</evidence>
<evidence type="ECO:0000256" key="1">
    <source>
        <dbReference type="SAM" id="MobiDB-lite"/>
    </source>
</evidence>